<dbReference type="AlphaFoldDB" id="A0A922FAZ2"/>
<comment type="caution">
    <text evidence="1">The sequence shown here is derived from an EMBL/GenBank/DDBJ whole genome shotgun (WGS) entry which is preliminary data.</text>
</comment>
<name>A0A922FAZ2_CARIL</name>
<accession>A0A922FAZ2</accession>
<reference evidence="1" key="1">
    <citation type="submission" date="2021-01" db="EMBL/GenBank/DDBJ databases">
        <authorList>
            <person name="Lovell J.T."/>
            <person name="Bentley N."/>
            <person name="Bhattarai G."/>
            <person name="Jenkins J.W."/>
            <person name="Sreedasyam A."/>
            <person name="Alarcon Y."/>
            <person name="Bock C."/>
            <person name="Boston L."/>
            <person name="Carlson J."/>
            <person name="Cervantes K."/>
            <person name="Clermont K."/>
            <person name="Krom N."/>
            <person name="Kubenka K."/>
            <person name="Mamidi S."/>
            <person name="Mattison C."/>
            <person name="Monteros M."/>
            <person name="Pisani C."/>
            <person name="Plott C."/>
            <person name="Rajasekar S."/>
            <person name="Rhein H.S."/>
            <person name="Rohla C."/>
            <person name="Song M."/>
            <person name="Hilaire R.S."/>
            <person name="Shu S."/>
            <person name="Wells L."/>
            <person name="Wang X."/>
            <person name="Webber J."/>
            <person name="Heerema R.J."/>
            <person name="Klein P."/>
            <person name="Conner P."/>
            <person name="Grauke L."/>
            <person name="Grimwood J."/>
            <person name="Schmutz J."/>
            <person name="Randall J.J."/>
        </authorList>
    </citation>
    <scope>NUCLEOTIDE SEQUENCE</scope>
    <source>
        <tissue evidence="1">Leaf</tissue>
    </source>
</reference>
<gene>
    <name evidence="1" type="ORF">I3842_04G161700</name>
</gene>
<protein>
    <submittedName>
        <fullName evidence="1">Uncharacterized protein</fullName>
    </submittedName>
</protein>
<evidence type="ECO:0000313" key="2">
    <source>
        <dbReference type="Proteomes" id="UP000811246"/>
    </source>
</evidence>
<organism evidence="1 2">
    <name type="scientific">Carya illinoinensis</name>
    <name type="common">Pecan</name>
    <dbReference type="NCBI Taxonomy" id="32201"/>
    <lineage>
        <taxon>Eukaryota</taxon>
        <taxon>Viridiplantae</taxon>
        <taxon>Streptophyta</taxon>
        <taxon>Embryophyta</taxon>
        <taxon>Tracheophyta</taxon>
        <taxon>Spermatophyta</taxon>
        <taxon>Magnoliopsida</taxon>
        <taxon>eudicotyledons</taxon>
        <taxon>Gunneridae</taxon>
        <taxon>Pentapetalae</taxon>
        <taxon>rosids</taxon>
        <taxon>fabids</taxon>
        <taxon>Fagales</taxon>
        <taxon>Juglandaceae</taxon>
        <taxon>Carya</taxon>
    </lineage>
</organism>
<sequence>MIAGEMMRWAEWDARRSCNDGMLEEVSFLNMMTKEQQSCARSPMSRPQYNIGFHGKEYIIAILNGHSDSCYEMFRMEV</sequence>
<proteinExistence type="predicted"/>
<evidence type="ECO:0000313" key="1">
    <source>
        <dbReference type="EMBL" id="KAG6718634.1"/>
    </source>
</evidence>
<dbReference type="Proteomes" id="UP000811246">
    <property type="component" value="Chromosome 4"/>
</dbReference>
<dbReference type="EMBL" id="CM031828">
    <property type="protein sequence ID" value="KAG6718634.1"/>
    <property type="molecule type" value="Genomic_DNA"/>
</dbReference>